<dbReference type="PANTHER" id="PTHR36307:SF1">
    <property type="entry name" value="FLAGELLA BASAL BODY P-RING FORMATION PROTEIN FLGA"/>
    <property type="match status" value="1"/>
</dbReference>
<sequence length="330" mass="36525">MRKLKKISMVLLLLAVPGPAAAQEGPLSVPESEMVYVYLKPEARTAASQLTLGDVAEVSGFNEELIGRLKELPLGPAPLPGDSLALARSDIRRIMIAHRIDPVNVALVGENRVEINRSGRVISKDDLTPLIEDYVRRCWSEKNVRTEIMYSRLPEDLAVDSENFVIKVLDPVKSMLSGSVAISLAALQDDRILARLPVSLKIRVWQEVAVLQRDLHQGEILTLDDFSFEEREITGRSGTPVTKAEQAVDKRLERSVKAGQVLGLENLENPPLIERGAEVTLIVQYKSITVGCLGKAFQKGRLGDRIMVRNQYGKNLIGEVRDEHTVVITP</sequence>
<dbReference type="GO" id="GO:0042597">
    <property type="term" value="C:periplasmic space"/>
    <property type="evidence" value="ECO:0007669"/>
    <property type="project" value="UniProtKB-SubCell"/>
</dbReference>
<dbReference type="Gene3D" id="3.90.1210.10">
    <property type="entry name" value="Antifreeze-like/N-acetylneuraminic acid synthase C-terminal domain"/>
    <property type="match status" value="1"/>
</dbReference>
<comment type="caution">
    <text evidence="6">The sequence shown here is derived from an EMBL/GenBank/DDBJ whole genome shotgun (WGS) entry which is preliminary data.</text>
</comment>
<keyword evidence="2 4" id="KW-0732">Signal</keyword>
<dbReference type="CDD" id="cd11614">
    <property type="entry name" value="SAF_CpaB_FlgA_like"/>
    <property type="match status" value="1"/>
</dbReference>
<proteinExistence type="predicted"/>
<evidence type="ECO:0000256" key="4">
    <source>
        <dbReference type="SAM" id="SignalP"/>
    </source>
</evidence>
<accession>A0A1F5YDA6</accession>
<evidence type="ECO:0000259" key="5">
    <source>
        <dbReference type="SMART" id="SM00858"/>
    </source>
</evidence>
<dbReference type="EMBL" id="MFIV01000206">
    <property type="protein sequence ID" value="OGF97831.1"/>
    <property type="molecule type" value="Genomic_DNA"/>
</dbReference>
<evidence type="ECO:0000313" key="7">
    <source>
        <dbReference type="Proteomes" id="UP000176992"/>
    </source>
</evidence>
<keyword evidence="6" id="KW-0282">Flagellum</keyword>
<feature type="signal peptide" evidence="4">
    <location>
        <begin position="1"/>
        <end position="22"/>
    </location>
</feature>
<dbReference type="InterPro" id="IPR039246">
    <property type="entry name" value="Flagellar_FlgA"/>
</dbReference>
<keyword evidence="6" id="KW-0969">Cilium</keyword>
<dbReference type="PANTHER" id="PTHR36307">
    <property type="entry name" value="FLAGELLA BASAL BODY P-RING FORMATION PROTEIN FLGA"/>
    <property type="match status" value="1"/>
</dbReference>
<dbReference type="GO" id="GO:0044780">
    <property type="term" value="P:bacterial-type flagellum assembly"/>
    <property type="evidence" value="ECO:0007669"/>
    <property type="project" value="InterPro"/>
</dbReference>
<dbReference type="InterPro" id="IPR013974">
    <property type="entry name" value="SAF"/>
</dbReference>
<name>A0A1F5YDA6_9BACT</name>
<evidence type="ECO:0000313" key="6">
    <source>
        <dbReference type="EMBL" id="OGF97831.1"/>
    </source>
</evidence>
<comment type="subcellular location">
    <subcellularLocation>
        <location evidence="1">Periplasm</location>
    </subcellularLocation>
</comment>
<evidence type="ECO:0000256" key="1">
    <source>
        <dbReference type="ARBA" id="ARBA00004418"/>
    </source>
</evidence>
<keyword evidence="3" id="KW-0574">Periplasm</keyword>
<dbReference type="NCBIfam" id="TIGR03170">
    <property type="entry name" value="flgA_cterm"/>
    <property type="match status" value="1"/>
</dbReference>
<feature type="chain" id="PRO_5009522390" evidence="4">
    <location>
        <begin position="23"/>
        <end position="330"/>
    </location>
</feature>
<dbReference type="Proteomes" id="UP000176992">
    <property type="component" value="Unassembled WGS sequence"/>
</dbReference>
<dbReference type="Pfam" id="PF13144">
    <property type="entry name" value="ChapFlgA"/>
    <property type="match status" value="1"/>
</dbReference>
<evidence type="ECO:0000256" key="2">
    <source>
        <dbReference type="ARBA" id="ARBA00022729"/>
    </source>
</evidence>
<feature type="domain" description="SAF" evidence="5">
    <location>
        <begin position="206"/>
        <end position="268"/>
    </location>
</feature>
<organism evidence="6 7">
    <name type="scientific">Candidatus Glassbacteria bacterium GWA2_58_10</name>
    <dbReference type="NCBI Taxonomy" id="1817865"/>
    <lineage>
        <taxon>Bacteria</taxon>
        <taxon>Candidatus Glassiibacteriota</taxon>
    </lineage>
</organism>
<keyword evidence="6" id="KW-0966">Cell projection</keyword>
<gene>
    <name evidence="6" type="ORF">A2Z86_05150</name>
</gene>
<dbReference type="InterPro" id="IPR017585">
    <property type="entry name" value="SAF_FlgA"/>
</dbReference>
<evidence type="ECO:0000256" key="3">
    <source>
        <dbReference type="ARBA" id="ARBA00022764"/>
    </source>
</evidence>
<dbReference type="AlphaFoldDB" id="A0A1F5YDA6"/>
<reference evidence="6 7" key="1">
    <citation type="journal article" date="2016" name="Nat. Commun.">
        <title>Thousands of microbial genomes shed light on interconnected biogeochemical processes in an aquifer system.</title>
        <authorList>
            <person name="Anantharaman K."/>
            <person name="Brown C.T."/>
            <person name="Hug L.A."/>
            <person name="Sharon I."/>
            <person name="Castelle C.J."/>
            <person name="Probst A.J."/>
            <person name="Thomas B.C."/>
            <person name="Singh A."/>
            <person name="Wilkins M.J."/>
            <person name="Karaoz U."/>
            <person name="Brodie E.L."/>
            <person name="Williams K.H."/>
            <person name="Hubbard S.S."/>
            <person name="Banfield J.F."/>
        </authorList>
    </citation>
    <scope>NUCLEOTIDE SEQUENCE [LARGE SCALE GENOMIC DNA]</scope>
</reference>
<dbReference type="SMART" id="SM00858">
    <property type="entry name" value="SAF"/>
    <property type="match status" value="1"/>
</dbReference>
<protein>
    <submittedName>
        <fullName evidence="6">Flagella basal body P-ring formation protein FlgA</fullName>
    </submittedName>
</protein>
<dbReference type="Gene3D" id="2.30.30.760">
    <property type="match status" value="1"/>
</dbReference>